<evidence type="ECO:0000313" key="4">
    <source>
        <dbReference type="EMBL" id="BEP29836.1"/>
    </source>
</evidence>
<dbReference type="PRINTS" id="PR00080">
    <property type="entry name" value="SDRFAMILY"/>
</dbReference>
<keyword evidence="5" id="KW-1185">Reference proteome</keyword>
<dbReference type="GO" id="GO:0032787">
    <property type="term" value="P:monocarboxylic acid metabolic process"/>
    <property type="evidence" value="ECO:0007669"/>
    <property type="project" value="UniProtKB-ARBA"/>
</dbReference>
<sequence length="247" mass="27160">MNKINKTVIITGASNGIGKEMAILFAKCGFNVLINYFTSKFKARELFNELISQGYNVRIFKADVSKRNEVDSMIDYCIDEFGRIDVLINNAGIAESKLFTDITENDWDRMFDINLKGVFNSTQSALRYILPKKQGKIINISSIWGMVGASMEVHYSTSKAAIIGFTKALAKELGPSNIKVNCIAPGVINTSMLDDYSTDDINYLKEQTPLGKLGKPSDIAKLALFLAKEGGDFITGQVISPNGGFVI</sequence>
<dbReference type="PROSITE" id="PS00061">
    <property type="entry name" value="ADH_SHORT"/>
    <property type="match status" value="1"/>
</dbReference>
<dbReference type="InterPro" id="IPR020904">
    <property type="entry name" value="Sc_DH/Rdtase_CS"/>
</dbReference>
<keyword evidence="3" id="KW-0753">Steroid metabolism</keyword>
<gene>
    <name evidence="4" type="ORF">HLPR_21670</name>
</gene>
<evidence type="ECO:0000256" key="1">
    <source>
        <dbReference type="ARBA" id="ARBA00006484"/>
    </source>
</evidence>
<dbReference type="NCBIfam" id="NF005559">
    <property type="entry name" value="PRK07231.1"/>
    <property type="match status" value="1"/>
</dbReference>
<dbReference type="InterPro" id="IPR002347">
    <property type="entry name" value="SDR_fam"/>
</dbReference>
<dbReference type="KEGG" id="hprf:HLPR_21670"/>
<organism evidence="4 5">
    <name type="scientific">Helicovermis profundi</name>
    <dbReference type="NCBI Taxonomy" id="3065157"/>
    <lineage>
        <taxon>Bacteria</taxon>
        <taxon>Bacillati</taxon>
        <taxon>Bacillota</taxon>
        <taxon>Clostridia</taxon>
        <taxon>Helicovermis</taxon>
    </lineage>
</organism>
<dbReference type="InterPro" id="IPR036291">
    <property type="entry name" value="NAD(P)-bd_dom_sf"/>
</dbReference>
<dbReference type="GO" id="GO:0016491">
    <property type="term" value="F:oxidoreductase activity"/>
    <property type="evidence" value="ECO:0007669"/>
    <property type="project" value="UniProtKB-KW"/>
</dbReference>
<dbReference type="PRINTS" id="PR00081">
    <property type="entry name" value="GDHRDH"/>
</dbReference>
<dbReference type="Pfam" id="PF13561">
    <property type="entry name" value="adh_short_C2"/>
    <property type="match status" value="1"/>
</dbReference>
<dbReference type="AlphaFoldDB" id="A0AAU9E573"/>
<dbReference type="PANTHER" id="PTHR42879">
    <property type="entry name" value="3-OXOACYL-(ACYL-CARRIER-PROTEIN) REDUCTASE"/>
    <property type="match status" value="1"/>
</dbReference>
<protein>
    <submittedName>
        <fullName evidence="4">SDR family oxidoreductase</fullName>
    </submittedName>
</protein>
<dbReference type="Proteomes" id="UP001321786">
    <property type="component" value="Chromosome"/>
</dbReference>
<proteinExistence type="inferred from homology"/>
<dbReference type="RefSeq" id="WP_338535447.1">
    <property type="nucleotide sequence ID" value="NZ_AP028654.1"/>
</dbReference>
<name>A0AAU9E573_9FIRM</name>
<dbReference type="InterPro" id="IPR050259">
    <property type="entry name" value="SDR"/>
</dbReference>
<dbReference type="NCBIfam" id="NF009466">
    <property type="entry name" value="PRK12826.1-2"/>
    <property type="match status" value="1"/>
</dbReference>
<comment type="similarity">
    <text evidence="1">Belongs to the short-chain dehydrogenases/reductases (SDR) family.</text>
</comment>
<keyword evidence="2" id="KW-0560">Oxidoreductase</keyword>
<dbReference type="NCBIfam" id="NF047420">
    <property type="entry name" value="EF_P_mod_YmfI"/>
    <property type="match status" value="1"/>
</dbReference>
<evidence type="ECO:0000313" key="5">
    <source>
        <dbReference type="Proteomes" id="UP001321786"/>
    </source>
</evidence>
<dbReference type="GO" id="GO:0008202">
    <property type="term" value="P:steroid metabolic process"/>
    <property type="evidence" value="ECO:0007669"/>
    <property type="project" value="UniProtKB-KW"/>
</dbReference>
<dbReference type="PANTHER" id="PTHR42879:SF2">
    <property type="entry name" value="3-OXOACYL-[ACYL-CARRIER-PROTEIN] REDUCTASE FABG"/>
    <property type="match status" value="1"/>
</dbReference>
<dbReference type="SUPFAM" id="SSF51735">
    <property type="entry name" value="NAD(P)-binding Rossmann-fold domains"/>
    <property type="match status" value="1"/>
</dbReference>
<dbReference type="Gene3D" id="3.40.50.720">
    <property type="entry name" value="NAD(P)-binding Rossmann-like Domain"/>
    <property type="match status" value="1"/>
</dbReference>
<keyword evidence="3" id="KW-0443">Lipid metabolism</keyword>
<accession>A0AAU9E573</accession>
<evidence type="ECO:0000256" key="2">
    <source>
        <dbReference type="ARBA" id="ARBA00023002"/>
    </source>
</evidence>
<evidence type="ECO:0000256" key="3">
    <source>
        <dbReference type="ARBA" id="ARBA00023221"/>
    </source>
</evidence>
<dbReference type="EMBL" id="AP028654">
    <property type="protein sequence ID" value="BEP29836.1"/>
    <property type="molecule type" value="Genomic_DNA"/>
</dbReference>
<dbReference type="FunFam" id="3.40.50.720:FF:000173">
    <property type="entry name" value="3-oxoacyl-[acyl-carrier protein] reductase"/>
    <property type="match status" value="1"/>
</dbReference>
<reference evidence="4 5" key="1">
    <citation type="submission" date="2023-08" db="EMBL/GenBank/DDBJ databases">
        <title>Helicovermis profunda gen. nov., sp. nov., a novel mesophilic, fermentative bacterium within the Bacillota from a deep-sea hydrothermal vent chimney.</title>
        <authorList>
            <person name="Miyazaki U."/>
            <person name="Mizutani D."/>
            <person name="Hashimoto Y."/>
            <person name="Tame A."/>
            <person name="Sawayama S."/>
            <person name="Miyazaki J."/>
            <person name="Takai K."/>
            <person name="Nakagawa S."/>
        </authorList>
    </citation>
    <scope>NUCLEOTIDE SEQUENCE [LARGE SCALE GENOMIC DNA]</scope>
    <source>
        <strain evidence="4 5">S502</strain>
    </source>
</reference>